<proteinExistence type="predicted"/>
<protein>
    <submittedName>
        <fullName evidence="1">Uncharacterized protein (TIGR02453 family)</fullName>
    </submittedName>
</protein>
<dbReference type="OrthoDB" id="9794241at2"/>
<name>A0A1A7R1Y1_9FLAO</name>
<gene>
    <name evidence="1" type="ORF">LX77_01022</name>
</gene>
<dbReference type="RefSeq" id="WP_066435965.1">
    <property type="nucleotide sequence ID" value="NZ_LZRN01000030.1"/>
</dbReference>
<reference evidence="1 2" key="1">
    <citation type="submission" date="2018-06" db="EMBL/GenBank/DDBJ databases">
        <title>Genomic Encyclopedia of Archaeal and Bacterial Type Strains, Phase II (KMG-II): from individual species to whole genera.</title>
        <authorList>
            <person name="Goeker M."/>
        </authorList>
    </citation>
    <scope>NUCLEOTIDE SEQUENCE [LARGE SCALE GENOMIC DNA]</scope>
    <source>
        <strain evidence="1 2">DSM 12408</strain>
    </source>
</reference>
<dbReference type="InterPro" id="IPR012808">
    <property type="entry name" value="CHP02453"/>
</dbReference>
<dbReference type="EMBL" id="QLLQ01000002">
    <property type="protein sequence ID" value="RAJ26767.1"/>
    <property type="molecule type" value="Genomic_DNA"/>
</dbReference>
<dbReference type="AlphaFoldDB" id="A0A1A7R1Y1"/>
<keyword evidence="2" id="KW-1185">Reference proteome</keyword>
<dbReference type="PIRSF" id="PIRSF028451">
    <property type="entry name" value="UCP028451"/>
    <property type="match status" value="1"/>
</dbReference>
<sequence length="227" mass="26861">MTESATFSKDLLEFLKQLKENNDRDWFNQQKPTFTKLQTAAKRNFNSVFESLKTHDDVDRLKIFRIYRDVRFSKNKAPYKTHFSGSFHRKKPENRGGYYLHIQPNDGTFIAVGFWDPSKEDLLRIRKEFEMDDLEIRLIIGNKKFYNIWGDFKGDELKTAPKGFDKEHNAIDLIRKKQFIFTKTYTDAEVLSPEFLDNVNAAFKAIRPYFDYMTEVLNTNVNGELLI</sequence>
<dbReference type="InterPro" id="IPR015996">
    <property type="entry name" value="UCP028451"/>
</dbReference>
<organism evidence="1 2">
    <name type="scientific">Gelidibacter algens</name>
    <dbReference type="NCBI Taxonomy" id="49280"/>
    <lineage>
        <taxon>Bacteria</taxon>
        <taxon>Pseudomonadati</taxon>
        <taxon>Bacteroidota</taxon>
        <taxon>Flavobacteriia</taxon>
        <taxon>Flavobacteriales</taxon>
        <taxon>Flavobacteriaceae</taxon>
        <taxon>Gelidibacter</taxon>
    </lineage>
</organism>
<evidence type="ECO:0000313" key="1">
    <source>
        <dbReference type="EMBL" id="RAJ26767.1"/>
    </source>
</evidence>
<dbReference type="PANTHER" id="PTHR36452">
    <property type="entry name" value="CHROMOSOME 12, WHOLE GENOME SHOTGUN SEQUENCE"/>
    <property type="match status" value="1"/>
</dbReference>
<dbReference type="NCBIfam" id="TIGR02453">
    <property type="entry name" value="TIGR02453 family protein"/>
    <property type="match status" value="1"/>
</dbReference>
<dbReference type="PANTHER" id="PTHR36452:SF1">
    <property type="entry name" value="DUF2461 DOMAIN-CONTAINING PROTEIN"/>
    <property type="match status" value="1"/>
</dbReference>
<dbReference type="Pfam" id="PF09365">
    <property type="entry name" value="DUF2461"/>
    <property type="match status" value="1"/>
</dbReference>
<comment type="caution">
    <text evidence="1">The sequence shown here is derived from an EMBL/GenBank/DDBJ whole genome shotgun (WGS) entry which is preliminary data.</text>
</comment>
<dbReference type="Proteomes" id="UP000248987">
    <property type="component" value="Unassembled WGS sequence"/>
</dbReference>
<evidence type="ECO:0000313" key="2">
    <source>
        <dbReference type="Proteomes" id="UP000248987"/>
    </source>
</evidence>
<accession>A0A1A7R1Y1</accession>